<evidence type="ECO:0000313" key="2">
    <source>
        <dbReference type="EMBL" id="OUL59286.1"/>
    </source>
</evidence>
<organism evidence="2 3">
    <name type="scientific">Pseudoalteromonas ulvae</name>
    <dbReference type="NCBI Taxonomy" id="107327"/>
    <lineage>
        <taxon>Bacteria</taxon>
        <taxon>Pseudomonadati</taxon>
        <taxon>Pseudomonadota</taxon>
        <taxon>Gammaproteobacteria</taxon>
        <taxon>Alteromonadales</taxon>
        <taxon>Pseudoalteromonadaceae</taxon>
        <taxon>Pseudoalteromonas</taxon>
    </lineage>
</organism>
<feature type="signal peptide" evidence="1">
    <location>
        <begin position="1"/>
        <end position="22"/>
    </location>
</feature>
<evidence type="ECO:0000256" key="1">
    <source>
        <dbReference type="SAM" id="SignalP"/>
    </source>
</evidence>
<dbReference type="InterPro" id="IPR029058">
    <property type="entry name" value="AB_hydrolase_fold"/>
</dbReference>
<dbReference type="AlphaFoldDB" id="A0A244CV20"/>
<protein>
    <submittedName>
        <fullName evidence="2">Uncharacterized protein</fullName>
    </submittedName>
</protein>
<reference evidence="2 3" key="1">
    <citation type="submission" date="2017-02" db="EMBL/GenBank/DDBJ databases">
        <title>Pseudoalteromonas ulvae TC14 Genome.</title>
        <authorList>
            <person name="Molmeret M."/>
        </authorList>
    </citation>
    <scope>NUCLEOTIDE SEQUENCE [LARGE SCALE GENOMIC DNA]</scope>
    <source>
        <strain evidence="2">TC14</strain>
    </source>
</reference>
<dbReference type="InterPro" id="IPR011990">
    <property type="entry name" value="TPR-like_helical_dom_sf"/>
</dbReference>
<sequence>MKIKWCILLLSICLLPVKWGRASEAKTVYFRSDASAEPFPVTVILPTDYNAQRSTAYPLLVTTAGDSRFEVLKAQVHWLSHVSFGPMPKVVILRLPNFDNASADKKQSGISATTFHQQVLPFVRQSFNIAPFTLLEGFSTRANLALDMLSQFPQAYQASIISSPALELESAKWNNRLLAELKQQQTHKLYLAYGSFNGQRAEFDSLFNGLTAQPNKVLSDLEAENYISTPLIHFETSVRQLFLPLSVQNFELYSAQGVQGILAYHQSLQAEFGYVISANANLEGLANYYLENDSVEKGLAVFQYIIESAPDEQLYSVRYGQALLRVGRFEKAQQVLENAMVQAKKAQDDEAINYIQHLLRQASQHGRG</sequence>
<accession>A0A244CV20</accession>
<name>A0A244CV20_PSEDV</name>
<comment type="caution">
    <text evidence="2">The sequence shown here is derived from an EMBL/GenBank/DDBJ whole genome shotgun (WGS) entry which is preliminary data.</text>
</comment>
<dbReference type="RefSeq" id="WP_086742679.1">
    <property type="nucleotide sequence ID" value="NZ_MWPV01000001.1"/>
</dbReference>
<dbReference type="EMBL" id="MWPV01000001">
    <property type="protein sequence ID" value="OUL59286.1"/>
    <property type="molecule type" value="Genomic_DNA"/>
</dbReference>
<keyword evidence="3" id="KW-1185">Reference proteome</keyword>
<proteinExistence type="predicted"/>
<feature type="chain" id="PRO_5012467485" evidence="1">
    <location>
        <begin position="23"/>
        <end position="368"/>
    </location>
</feature>
<dbReference type="OrthoDB" id="6280854at2"/>
<dbReference type="SUPFAM" id="SSF53474">
    <property type="entry name" value="alpha/beta-Hydrolases"/>
    <property type="match status" value="1"/>
</dbReference>
<gene>
    <name evidence="2" type="ORF">B1199_03180</name>
</gene>
<dbReference type="SUPFAM" id="SSF48452">
    <property type="entry name" value="TPR-like"/>
    <property type="match status" value="1"/>
</dbReference>
<dbReference type="Pfam" id="PF00756">
    <property type="entry name" value="Esterase"/>
    <property type="match status" value="1"/>
</dbReference>
<dbReference type="Gene3D" id="1.25.40.10">
    <property type="entry name" value="Tetratricopeptide repeat domain"/>
    <property type="match status" value="1"/>
</dbReference>
<evidence type="ECO:0000313" key="3">
    <source>
        <dbReference type="Proteomes" id="UP000194841"/>
    </source>
</evidence>
<dbReference type="Gene3D" id="3.40.50.1820">
    <property type="entry name" value="alpha/beta hydrolase"/>
    <property type="match status" value="1"/>
</dbReference>
<keyword evidence="1" id="KW-0732">Signal</keyword>
<dbReference type="InterPro" id="IPR000801">
    <property type="entry name" value="Esterase-like"/>
</dbReference>
<dbReference type="Proteomes" id="UP000194841">
    <property type="component" value="Unassembled WGS sequence"/>
</dbReference>